<comment type="subcellular location">
    <subcellularLocation>
        <location evidence="1">Golgi apparatus membrane</location>
        <topology evidence="1">Single-pass type II membrane protein</topology>
    </subcellularLocation>
</comment>
<name>A0A2S4L5Z7_9HYPO</name>
<keyword evidence="5" id="KW-0812">Transmembrane</keyword>
<gene>
    <name evidence="10" type="ORF">TPAR_01930</name>
</gene>
<evidence type="ECO:0000256" key="6">
    <source>
        <dbReference type="ARBA" id="ARBA00022968"/>
    </source>
</evidence>
<dbReference type="InterPro" id="IPR022751">
    <property type="entry name" value="Alpha_mannosyltransferase"/>
</dbReference>
<proteinExistence type="inferred from homology"/>
<keyword evidence="7" id="KW-1133">Transmembrane helix</keyword>
<keyword evidence="4" id="KW-0808">Transferase</keyword>
<dbReference type="PANTHER" id="PTHR31646:SF1">
    <property type="entry name" value="ALPHA-1,2-MANNOSYLTRANSFERASE MNN2"/>
    <property type="match status" value="1"/>
</dbReference>
<keyword evidence="9" id="KW-0472">Membrane</keyword>
<dbReference type="Pfam" id="PF11051">
    <property type="entry name" value="Mannosyl_trans3"/>
    <property type="match status" value="1"/>
</dbReference>
<evidence type="ECO:0000313" key="11">
    <source>
        <dbReference type="Proteomes" id="UP000237481"/>
    </source>
</evidence>
<dbReference type="Proteomes" id="UP000237481">
    <property type="component" value="Unassembled WGS sequence"/>
</dbReference>
<comment type="similarity">
    <text evidence="3">Belongs to the MNN1/MNT family.</text>
</comment>
<dbReference type="EMBL" id="PKSG01000195">
    <property type="protein sequence ID" value="POR37872.1"/>
    <property type="molecule type" value="Genomic_DNA"/>
</dbReference>
<evidence type="ECO:0000256" key="4">
    <source>
        <dbReference type="ARBA" id="ARBA00022679"/>
    </source>
</evidence>
<dbReference type="SUPFAM" id="SSF53448">
    <property type="entry name" value="Nucleotide-diphospho-sugar transferases"/>
    <property type="match status" value="1"/>
</dbReference>
<evidence type="ECO:0000256" key="2">
    <source>
        <dbReference type="ARBA" id="ARBA00004922"/>
    </source>
</evidence>
<dbReference type="GO" id="GO:0000026">
    <property type="term" value="F:alpha-1,2-mannosyltransferase activity"/>
    <property type="evidence" value="ECO:0007669"/>
    <property type="project" value="TreeGrafter"/>
</dbReference>
<organism evidence="10 11">
    <name type="scientific">Tolypocladium paradoxum</name>
    <dbReference type="NCBI Taxonomy" id="94208"/>
    <lineage>
        <taxon>Eukaryota</taxon>
        <taxon>Fungi</taxon>
        <taxon>Dikarya</taxon>
        <taxon>Ascomycota</taxon>
        <taxon>Pezizomycotina</taxon>
        <taxon>Sordariomycetes</taxon>
        <taxon>Hypocreomycetidae</taxon>
        <taxon>Hypocreales</taxon>
        <taxon>Ophiocordycipitaceae</taxon>
        <taxon>Tolypocladium</taxon>
    </lineage>
</organism>
<evidence type="ECO:0000256" key="8">
    <source>
        <dbReference type="ARBA" id="ARBA00023034"/>
    </source>
</evidence>
<evidence type="ECO:0000256" key="3">
    <source>
        <dbReference type="ARBA" id="ARBA00009105"/>
    </source>
</evidence>
<evidence type="ECO:0000256" key="9">
    <source>
        <dbReference type="ARBA" id="ARBA00023136"/>
    </source>
</evidence>
<dbReference type="AlphaFoldDB" id="A0A2S4L5Z7"/>
<dbReference type="STRING" id="94208.A0A2S4L5Z7"/>
<evidence type="ECO:0000256" key="5">
    <source>
        <dbReference type="ARBA" id="ARBA00022692"/>
    </source>
</evidence>
<keyword evidence="11" id="KW-1185">Reference proteome</keyword>
<evidence type="ECO:0000256" key="1">
    <source>
        <dbReference type="ARBA" id="ARBA00004323"/>
    </source>
</evidence>
<evidence type="ECO:0000256" key="7">
    <source>
        <dbReference type="ARBA" id="ARBA00022989"/>
    </source>
</evidence>
<dbReference type="GO" id="GO:0000139">
    <property type="term" value="C:Golgi membrane"/>
    <property type="evidence" value="ECO:0007669"/>
    <property type="project" value="UniProtKB-SubCell"/>
</dbReference>
<keyword evidence="8" id="KW-0333">Golgi apparatus</keyword>
<evidence type="ECO:0000313" key="10">
    <source>
        <dbReference type="EMBL" id="POR37872.1"/>
    </source>
</evidence>
<dbReference type="InterPro" id="IPR029044">
    <property type="entry name" value="Nucleotide-diphossugar_trans"/>
</dbReference>
<dbReference type="PANTHER" id="PTHR31646">
    <property type="entry name" value="ALPHA-1,2-MANNOSYLTRANSFERASE MNN2"/>
    <property type="match status" value="1"/>
</dbReference>
<dbReference type="OrthoDB" id="4484309at2759"/>
<dbReference type="GO" id="GO:0046354">
    <property type="term" value="P:mannan biosynthetic process"/>
    <property type="evidence" value="ECO:0007669"/>
    <property type="project" value="TreeGrafter"/>
</dbReference>
<comment type="caution">
    <text evidence="10">The sequence shown here is derived from an EMBL/GenBank/DDBJ whole genome shotgun (WGS) entry which is preliminary data.</text>
</comment>
<accession>A0A2S4L5Z7</accession>
<protein>
    <submittedName>
        <fullName evidence="10">Uncharacterized protein</fullName>
    </submittedName>
</protein>
<sequence length="175" mass="19902">MPFVRDPRGIVITSKSANFGIAVAAILMLRHVGSKLPIELFLDSTNNPERRLCDRSLANLQLTCLNMDDFLRLPETSDWKTPKLEKHQFKPFSVLFSSFQEVLFLDADPWFGYLAGLLVPTISPLFYDIAEAQMPNIALKSRASVSGLMLHSKAKHVDSVYYNSYGPKYYYQLYS</sequence>
<keyword evidence="6" id="KW-0735">Signal-anchor</keyword>
<comment type="pathway">
    <text evidence="2">Protein modification; protein glycosylation.</text>
</comment>
<reference evidence="10 11" key="1">
    <citation type="submission" date="2018-01" db="EMBL/GenBank/DDBJ databases">
        <title>Harnessing the power of phylogenomics to disentangle the directionality and signatures of interkingdom host jumping in the parasitic fungal genus Tolypocladium.</title>
        <authorList>
            <person name="Quandt C.A."/>
            <person name="Patterson W."/>
            <person name="Spatafora J.W."/>
        </authorList>
    </citation>
    <scope>NUCLEOTIDE SEQUENCE [LARGE SCALE GENOMIC DNA]</scope>
    <source>
        <strain evidence="10 11">NRBC 100945</strain>
    </source>
</reference>